<sequence>MIKYNFGMIAQTADDINQTRGRINGNLEDLKQQLQPLVADWEGESSEAYQQAQLRWDRAAAELNEVLGQISVTVRQANDRMSQINTSAARSWA</sequence>
<reference evidence="2 3" key="1">
    <citation type="submission" date="2019-08" db="EMBL/GenBank/DDBJ databases">
        <title>Draft genome of C. urealyticum strain VH4248.</title>
        <authorList>
            <person name="Navas J."/>
        </authorList>
    </citation>
    <scope>NUCLEOTIDE SEQUENCE [LARGE SCALE GENOMIC DNA]</scope>
    <source>
        <strain evidence="2 3">VH4248</strain>
    </source>
</reference>
<dbReference type="Pfam" id="PF06013">
    <property type="entry name" value="WXG100"/>
    <property type="match status" value="1"/>
</dbReference>
<dbReference type="GeneID" id="60605176"/>
<comment type="similarity">
    <text evidence="1">Belongs to the WXG100 family.</text>
</comment>
<dbReference type="EMBL" id="VSZI01000002">
    <property type="protein sequence ID" value="TYR16928.1"/>
    <property type="molecule type" value="Genomic_DNA"/>
</dbReference>
<accession>A0A5D4FGE9</accession>
<organism evidence="2 3">
    <name type="scientific">Corynebacterium urealyticum</name>
    <dbReference type="NCBI Taxonomy" id="43771"/>
    <lineage>
        <taxon>Bacteria</taxon>
        <taxon>Bacillati</taxon>
        <taxon>Actinomycetota</taxon>
        <taxon>Actinomycetes</taxon>
        <taxon>Mycobacteriales</taxon>
        <taxon>Corynebacteriaceae</taxon>
        <taxon>Corynebacterium</taxon>
    </lineage>
</organism>
<dbReference type="InterPro" id="IPR010310">
    <property type="entry name" value="T7SS_ESAT-6-like"/>
</dbReference>
<dbReference type="SUPFAM" id="SSF140453">
    <property type="entry name" value="EsxAB dimer-like"/>
    <property type="match status" value="1"/>
</dbReference>
<evidence type="ECO:0000313" key="3">
    <source>
        <dbReference type="Proteomes" id="UP000324726"/>
    </source>
</evidence>
<dbReference type="Proteomes" id="UP000324726">
    <property type="component" value="Unassembled WGS sequence"/>
</dbReference>
<proteinExistence type="inferred from homology"/>
<name>A0A5D4FGE9_9CORY</name>
<protein>
    <recommendedName>
        <fullName evidence="1">ESAT-6-like protein</fullName>
    </recommendedName>
</protein>
<dbReference type="RefSeq" id="WP_012359627.1">
    <property type="nucleotide sequence ID" value="NZ_CP065982.1"/>
</dbReference>
<evidence type="ECO:0000313" key="2">
    <source>
        <dbReference type="EMBL" id="TYR16928.1"/>
    </source>
</evidence>
<dbReference type="Gene3D" id="1.10.287.1060">
    <property type="entry name" value="ESAT-6-like"/>
    <property type="match status" value="1"/>
</dbReference>
<dbReference type="InterPro" id="IPR036689">
    <property type="entry name" value="ESAT-6-like_sf"/>
</dbReference>
<dbReference type="AlphaFoldDB" id="A0A5D4FGE9"/>
<dbReference type="OMA" id="QANDRMS"/>
<comment type="caution">
    <text evidence="2">The sequence shown here is derived from an EMBL/GenBank/DDBJ whole genome shotgun (WGS) entry which is preliminary data.</text>
</comment>
<dbReference type="NCBIfam" id="TIGR03930">
    <property type="entry name" value="WXG100_ESAT6"/>
    <property type="match status" value="1"/>
</dbReference>
<gene>
    <name evidence="2" type="ORF">FYJ87_08780</name>
</gene>
<evidence type="ECO:0000256" key="1">
    <source>
        <dbReference type="RuleBase" id="RU362001"/>
    </source>
</evidence>